<evidence type="ECO:0000313" key="2">
    <source>
        <dbReference type="EMBL" id="UXI69774.1"/>
    </source>
</evidence>
<evidence type="ECO:0000313" key="3">
    <source>
        <dbReference type="Proteomes" id="UP001064632"/>
    </source>
</evidence>
<feature type="chain" id="PRO_5046525965" evidence="1">
    <location>
        <begin position="41"/>
        <end position="270"/>
    </location>
</feature>
<proteinExistence type="predicted"/>
<dbReference type="Pfam" id="PF17164">
    <property type="entry name" value="DUF5122"/>
    <property type="match status" value="2"/>
</dbReference>
<dbReference type="EMBL" id="CP104694">
    <property type="protein sequence ID" value="UXI69774.1"/>
    <property type="molecule type" value="Genomic_DNA"/>
</dbReference>
<reference evidence="2" key="1">
    <citation type="submission" date="2022-09" db="EMBL/GenBank/DDBJ databases">
        <title>Tahibacter sp. nov., isolated from a fresh water.</title>
        <authorList>
            <person name="Baek J.H."/>
            <person name="Lee J.K."/>
            <person name="Kim J.M."/>
            <person name="Jeon C.O."/>
        </authorList>
    </citation>
    <scope>NUCLEOTIDE SEQUENCE</scope>
    <source>
        <strain evidence="2">W38</strain>
    </source>
</reference>
<protein>
    <submittedName>
        <fullName evidence="2">Delta-60 repeat domain-containing protein</fullName>
    </submittedName>
</protein>
<dbReference type="SUPFAM" id="SSF63829">
    <property type="entry name" value="Calcium-dependent phosphotriesterase"/>
    <property type="match status" value="1"/>
</dbReference>
<dbReference type="Gene3D" id="2.80.10.50">
    <property type="match status" value="1"/>
</dbReference>
<evidence type="ECO:0000256" key="1">
    <source>
        <dbReference type="SAM" id="SignalP"/>
    </source>
</evidence>
<gene>
    <name evidence="2" type="ORF">N4264_09125</name>
</gene>
<keyword evidence="1" id="KW-0732">Signal</keyword>
<feature type="signal peptide" evidence="1">
    <location>
        <begin position="1"/>
        <end position="40"/>
    </location>
</feature>
<dbReference type="Proteomes" id="UP001064632">
    <property type="component" value="Chromosome"/>
</dbReference>
<name>A0ABY6BJ37_9GAMM</name>
<dbReference type="InterPro" id="IPR013431">
    <property type="entry name" value="Delta_60_rpt"/>
</dbReference>
<accession>A0ABY6BJ37</accession>
<dbReference type="RefSeq" id="WP_261696727.1">
    <property type="nucleotide sequence ID" value="NZ_CP104694.1"/>
</dbReference>
<keyword evidence="3" id="KW-1185">Reference proteome</keyword>
<organism evidence="2 3">
    <name type="scientific">Tahibacter amnicola</name>
    <dbReference type="NCBI Taxonomy" id="2976241"/>
    <lineage>
        <taxon>Bacteria</taxon>
        <taxon>Pseudomonadati</taxon>
        <taxon>Pseudomonadota</taxon>
        <taxon>Gammaproteobacteria</taxon>
        <taxon>Lysobacterales</taxon>
        <taxon>Rhodanobacteraceae</taxon>
        <taxon>Tahibacter</taxon>
    </lineage>
</organism>
<sequence>MSKIARYSQTNPVRQRLKRFPNRHALAGVPVLYGMLCATAAATGLQPEPIPHVFLGNDSFINDAVGQPDGGLVVSGIFHRINGVPRNHVARLLPNGELDPQWQPDIVPASTGAVATDATSVYIASESGITRFPPSGPAIADSQWGVGIDGAYRGLVLRDGWLYARSFDEPMNVDLIRRFLIGTGNADPTWNVPAGGYVFDMDFDERGNLFVVGAFSDIGGTARNGLAKLNPDGEVDPVWDPAAPPADRYVELAVHADKVIVRGSYGQLGG</sequence>